<dbReference type="EMBL" id="CP021112">
    <property type="protein sequence ID" value="ARP97636.1"/>
    <property type="molecule type" value="Genomic_DNA"/>
</dbReference>
<sequence length="487" mass="53028">MKMAPVVSLIRHSAHNLASRNPDAKSRRRITMATSGTVASAIVACALSMTTVAGPQALAHERLNAPVLRQEGWLVKSYSEIANPISSASLRNEFIELKAIVAKRSPEDIERFRWWTTGGPAYRWNEIILDEIQASFVTLPLAARHLALYHAALDDALAVASSYRMDKKRSDTELDAALKFAGKSSLATLSPSGHAAVSAAAAEVLGYLFPERAALFARKAEEATQARLLAGVEYPQEVAAGRKIGLEVAKLAIARGKADRSGTKWSGVVPEGQDKWKGSNPIAPLAGTWQTWVLTHGGEVRPSRPPAVDSDQMKEALNELKTFARSPKTNHRATYWEVHGGARAHTHWNEVARAKLLEAGMSGQTTARTLAALNIALADAGTACWDAKYTFWYIRPPQLDGELKPLFAPPNHPSYPAAHGCYSTAAATFLASVFQSDRDRLMALGNEAAEARVWAGIHYRFDVEAGREIGRKVAQKTVERAFISRTH</sequence>
<dbReference type="Pfam" id="PF01569">
    <property type="entry name" value="PAP2"/>
    <property type="match status" value="1"/>
</dbReference>
<dbReference type="Gene3D" id="1.20.144.10">
    <property type="entry name" value="Phosphatidic acid phosphatase type 2/haloperoxidase"/>
    <property type="match status" value="1"/>
</dbReference>
<dbReference type="InterPro" id="IPR036938">
    <property type="entry name" value="PAP2/HPO_sf"/>
</dbReference>
<dbReference type="KEGG" id="psin:CAK95_00015"/>
<dbReference type="AlphaFoldDB" id="A0A1W6ZJS8"/>
<dbReference type="InterPro" id="IPR052559">
    <property type="entry name" value="V-haloperoxidase"/>
</dbReference>
<evidence type="ECO:0000259" key="1">
    <source>
        <dbReference type="Pfam" id="PF01569"/>
    </source>
</evidence>
<evidence type="ECO:0000313" key="3">
    <source>
        <dbReference type="Proteomes" id="UP000194137"/>
    </source>
</evidence>
<keyword evidence="3" id="KW-1185">Reference proteome</keyword>
<dbReference type="InterPro" id="IPR000326">
    <property type="entry name" value="PAP2/HPO"/>
</dbReference>
<organism evidence="2 3">
    <name type="scientific">Pseudorhodoplanes sinuspersici</name>
    <dbReference type="NCBI Taxonomy" id="1235591"/>
    <lineage>
        <taxon>Bacteria</taxon>
        <taxon>Pseudomonadati</taxon>
        <taxon>Pseudomonadota</taxon>
        <taxon>Alphaproteobacteria</taxon>
        <taxon>Hyphomicrobiales</taxon>
        <taxon>Pseudorhodoplanes</taxon>
    </lineage>
</organism>
<accession>A0A1W6ZJS8</accession>
<name>A0A1W6ZJS8_9HYPH</name>
<dbReference type="SUPFAM" id="SSF48317">
    <property type="entry name" value="Acid phosphatase/Vanadium-dependent haloperoxidase"/>
    <property type="match status" value="2"/>
</dbReference>
<dbReference type="STRING" id="1235591.CAK95_00015"/>
<reference evidence="2 3" key="1">
    <citation type="submission" date="2017-05" db="EMBL/GenBank/DDBJ databases">
        <title>Full genome sequence of Pseudorhodoplanes sinuspersici.</title>
        <authorList>
            <person name="Dastgheib S.M.M."/>
            <person name="Shavandi M."/>
            <person name="Tirandaz H."/>
        </authorList>
    </citation>
    <scope>NUCLEOTIDE SEQUENCE [LARGE SCALE GENOMIC DNA]</scope>
    <source>
        <strain evidence="2 3">RIPI110</strain>
    </source>
</reference>
<proteinExistence type="predicted"/>
<dbReference type="PANTHER" id="PTHR34599:SF1">
    <property type="entry name" value="PHOSPHATIDIC ACID PHOSPHATASE TYPE 2_HALOPEROXIDASE DOMAIN-CONTAINING PROTEIN"/>
    <property type="match status" value="1"/>
</dbReference>
<dbReference type="Gene3D" id="1.10.606.20">
    <property type="match status" value="1"/>
</dbReference>
<dbReference type="CDD" id="cd03398">
    <property type="entry name" value="PAP2_haloperoxidase"/>
    <property type="match status" value="1"/>
</dbReference>
<dbReference type="Proteomes" id="UP000194137">
    <property type="component" value="Chromosome"/>
</dbReference>
<feature type="domain" description="Phosphatidic acid phosphatase type 2/haloperoxidase" evidence="1">
    <location>
        <begin position="374"/>
        <end position="471"/>
    </location>
</feature>
<dbReference type="PANTHER" id="PTHR34599">
    <property type="entry name" value="PEROXIDASE-RELATED"/>
    <property type="match status" value="1"/>
</dbReference>
<protein>
    <recommendedName>
        <fullName evidence="1">Phosphatidic acid phosphatase type 2/haloperoxidase domain-containing protein</fullName>
    </recommendedName>
</protein>
<evidence type="ECO:0000313" key="2">
    <source>
        <dbReference type="EMBL" id="ARP97636.1"/>
    </source>
</evidence>
<gene>
    <name evidence="2" type="ORF">CAK95_00015</name>
</gene>